<dbReference type="Proteomes" id="UP000191153">
    <property type="component" value="Unassembled WGS sequence"/>
</dbReference>
<dbReference type="Pfam" id="PF03547">
    <property type="entry name" value="Mem_trans"/>
    <property type="match status" value="1"/>
</dbReference>
<evidence type="ECO:0000256" key="7">
    <source>
        <dbReference type="SAM" id="Phobius"/>
    </source>
</evidence>
<feature type="transmembrane region" description="Helical" evidence="7">
    <location>
        <begin position="36"/>
        <end position="58"/>
    </location>
</feature>
<sequence length="320" mass="35159">MFFLTTVESLLIILIISALGYFLKKYDWFDDKFGKSISRLVIKVALPCAIFMSVLKHITRENLLNLSGDLIYPIVTVVISYTVAYILTKVMKIPVGRRGIFMNGVANTNVVSIGLPLNMALFGSDGMAYFLIFYLVNTFSTWCFGVYLIANDTPNVEENKEHKINWGKIFPPPMIGLFIAIVYVILDLPVPRFVGETLGFVGGLTVPLSLIYVGIRVFDAGISSIKFDRDTIVALCGRFILAPAIMVCVLLIAMKGFDIQLSNLLVRTFVVQSGVPMLAVLPILAGESGGDVKYATNLLVSSTVLFIVVVPILGKVIGWV</sequence>
<feature type="transmembrane region" description="Helical" evidence="7">
    <location>
        <begin position="297"/>
        <end position="317"/>
    </location>
</feature>
<keyword evidence="2" id="KW-0813">Transport</keyword>
<dbReference type="STRING" id="180163.SAMN02745174_00332"/>
<feature type="transmembrane region" description="Helical" evidence="7">
    <location>
        <begin position="6"/>
        <end position="24"/>
    </location>
</feature>
<evidence type="ECO:0000256" key="2">
    <source>
        <dbReference type="ARBA" id="ARBA00022448"/>
    </source>
</evidence>
<evidence type="ECO:0000313" key="9">
    <source>
        <dbReference type="Proteomes" id="UP000191153"/>
    </source>
</evidence>
<dbReference type="GO" id="GO:0055085">
    <property type="term" value="P:transmembrane transport"/>
    <property type="evidence" value="ECO:0007669"/>
    <property type="project" value="InterPro"/>
</dbReference>
<keyword evidence="4 7" id="KW-0812">Transmembrane</keyword>
<keyword evidence="3" id="KW-1003">Cell membrane</keyword>
<dbReference type="PANTHER" id="PTHR36838:SF1">
    <property type="entry name" value="SLR1864 PROTEIN"/>
    <property type="match status" value="1"/>
</dbReference>
<comment type="subcellular location">
    <subcellularLocation>
        <location evidence="1">Membrane</location>
        <topology evidence="1">Multi-pass membrane protein</topology>
    </subcellularLocation>
</comment>
<protein>
    <recommendedName>
        <fullName evidence="10">Malate permease</fullName>
    </recommendedName>
</protein>
<evidence type="ECO:0000256" key="1">
    <source>
        <dbReference type="ARBA" id="ARBA00004141"/>
    </source>
</evidence>
<feature type="transmembrane region" description="Helical" evidence="7">
    <location>
        <begin position="231"/>
        <end position="252"/>
    </location>
</feature>
<evidence type="ECO:0000256" key="6">
    <source>
        <dbReference type="ARBA" id="ARBA00023136"/>
    </source>
</evidence>
<evidence type="ECO:0000313" key="8">
    <source>
        <dbReference type="EMBL" id="SJZ37910.1"/>
    </source>
</evidence>
<dbReference type="GO" id="GO:0016020">
    <property type="term" value="C:membrane"/>
    <property type="evidence" value="ECO:0007669"/>
    <property type="project" value="UniProtKB-SubCell"/>
</dbReference>
<reference evidence="8 9" key="1">
    <citation type="submission" date="2017-02" db="EMBL/GenBank/DDBJ databases">
        <authorList>
            <person name="Peterson S.W."/>
        </authorList>
    </citation>
    <scope>NUCLEOTIDE SEQUENCE [LARGE SCALE GENOMIC DNA]</scope>
    <source>
        <strain evidence="8 9">ATCC 700028</strain>
    </source>
</reference>
<feature type="transmembrane region" description="Helical" evidence="7">
    <location>
        <begin position="264"/>
        <end position="285"/>
    </location>
</feature>
<proteinExistence type="predicted"/>
<evidence type="ECO:0000256" key="3">
    <source>
        <dbReference type="ARBA" id="ARBA00022475"/>
    </source>
</evidence>
<evidence type="ECO:0000256" key="5">
    <source>
        <dbReference type="ARBA" id="ARBA00022989"/>
    </source>
</evidence>
<feature type="transmembrane region" description="Helical" evidence="7">
    <location>
        <begin position="169"/>
        <end position="186"/>
    </location>
</feature>
<dbReference type="RefSeq" id="WP_078692870.1">
    <property type="nucleotide sequence ID" value="NZ_FUWX01000004.1"/>
</dbReference>
<evidence type="ECO:0008006" key="10">
    <source>
        <dbReference type="Google" id="ProtNLM"/>
    </source>
</evidence>
<keyword evidence="5 7" id="KW-1133">Transmembrane helix</keyword>
<dbReference type="EMBL" id="FUWX01000004">
    <property type="protein sequence ID" value="SJZ37910.1"/>
    <property type="molecule type" value="Genomic_DNA"/>
</dbReference>
<dbReference type="InterPro" id="IPR004776">
    <property type="entry name" value="Mem_transp_PIN-like"/>
</dbReference>
<dbReference type="OrthoDB" id="9798064at2"/>
<feature type="transmembrane region" description="Helical" evidence="7">
    <location>
        <begin position="198"/>
        <end position="219"/>
    </location>
</feature>
<dbReference type="PANTHER" id="PTHR36838">
    <property type="entry name" value="AUXIN EFFLUX CARRIER FAMILY PROTEIN"/>
    <property type="match status" value="1"/>
</dbReference>
<keyword evidence="6 7" id="KW-0472">Membrane</keyword>
<evidence type="ECO:0000256" key="4">
    <source>
        <dbReference type="ARBA" id="ARBA00022692"/>
    </source>
</evidence>
<gene>
    <name evidence="8" type="ORF">SAMN02745174_00332</name>
</gene>
<keyword evidence="9" id="KW-1185">Reference proteome</keyword>
<feature type="transmembrane region" description="Helical" evidence="7">
    <location>
        <begin position="100"/>
        <end position="121"/>
    </location>
</feature>
<feature type="transmembrane region" description="Helical" evidence="7">
    <location>
        <begin position="70"/>
        <end position="88"/>
    </location>
</feature>
<accession>A0A1T4K642</accession>
<organism evidence="8 9">
    <name type="scientific">Cetobacterium ceti</name>
    <dbReference type="NCBI Taxonomy" id="180163"/>
    <lineage>
        <taxon>Bacteria</taxon>
        <taxon>Fusobacteriati</taxon>
        <taxon>Fusobacteriota</taxon>
        <taxon>Fusobacteriia</taxon>
        <taxon>Fusobacteriales</taxon>
        <taxon>Fusobacteriaceae</taxon>
        <taxon>Cetobacterium</taxon>
    </lineage>
</organism>
<feature type="transmembrane region" description="Helical" evidence="7">
    <location>
        <begin position="127"/>
        <end position="149"/>
    </location>
</feature>
<dbReference type="AlphaFoldDB" id="A0A1T4K642"/>
<name>A0A1T4K642_9FUSO</name>